<dbReference type="InterPro" id="IPR013381">
    <property type="entry name" value="CRISPR-assoc_prot_Cse1"/>
</dbReference>
<evidence type="ECO:0000313" key="1">
    <source>
        <dbReference type="EMBL" id="AEC02347.1"/>
    </source>
</evidence>
<gene>
    <name evidence="1" type="ordered locus">Spico_1126</name>
</gene>
<dbReference type="Pfam" id="PF09481">
    <property type="entry name" value="CRISPR_Cse1"/>
    <property type="match status" value="1"/>
</dbReference>
<name>F4GL07_PARC1</name>
<dbReference type="RefSeq" id="WP_013739742.1">
    <property type="nucleotide sequence ID" value="NC_015436.1"/>
</dbReference>
<dbReference type="AlphaFoldDB" id="F4GL07"/>
<reference evidence="1 2" key="2">
    <citation type="journal article" date="2012" name="Stand. Genomic Sci.">
        <title>Complete genome sequence of the termite hindgut bacterium Spirochaeta coccoides type strain (SPN1(T)), reclassification in the genus Sphaerochaeta as Sphaerochaeta coccoides comb. nov. and emendations of the family Spirochaetaceae and the genus Sphaerochaeta.</title>
        <authorList>
            <person name="Abt B."/>
            <person name="Han C."/>
            <person name="Scheuner C."/>
            <person name="Lu M."/>
            <person name="Lapidus A."/>
            <person name="Nolan M."/>
            <person name="Lucas S."/>
            <person name="Hammon N."/>
            <person name="Deshpande S."/>
            <person name="Cheng J.F."/>
            <person name="Tapia R."/>
            <person name="Goodwin L.A."/>
            <person name="Pitluck S."/>
            <person name="Liolios K."/>
            <person name="Pagani I."/>
            <person name="Ivanova N."/>
            <person name="Mavromatis K."/>
            <person name="Mikhailova N."/>
            <person name="Huntemann M."/>
            <person name="Pati A."/>
            <person name="Chen A."/>
            <person name="Palaniappan K."/>
            <person name="Land M."/>
            <person name="Hauser L."/>
            <person name="Brambilla E.M."/>
            <person name="Rohde M."/>
            <person name="Spring S."/>
            <person name="Gronow S."/>
            <person name="Goker M."/>
            <person name="Woyke T."/>
            <person name="Bristow J."/>
            <person name="Eisen J.A."/>
            <person name="Markowitz V."/>
            <person name="Hugenholtz P."/>
            <person name="Kyrpides N.C."/>
            <person name="Klenk H.P."/>
            <person name="Detter J.C."/>
        </authorList>
    </citation>
    <scope>NUCLEOTIDE SEQUENCE [LARGE SCALE GENOMIC DNA]</scope>
    <source>
        <strain evidence="2">ATCC BAA-1237 / DSM 17374 / SPN1</strain>
    </source>
</reference>
<dbReference type="Proteomes" id="UP000007939">
    <property type="component" value="Chromosome"/>
</dbReference>
<dbReference type="eggNOG" id="ENOG502Z7W6">
    <property type="taxonomic scope" value="Bacteria"/>
</dbReference>
<evidence type="ECO:0000313" key="2">
    <source>
        <dbReference type="Proteomes" id="UP000007939"/>
    </source>
</evidence>
<dbReference type="NCBIfam" id="TIGR02547">
    <property type="entry name" value="casA_cse1"/>
    <property type="match status" value="1"/>
</dbReference>
<dbReference type="EMBL" id="CP002659">
    <property type="protein sequence ID" value="AEC02347.1"/>
    <property type="molecule type" value="Genomic_DNA"/>
</dbReference>
<dbReference type="STRING" id="760011.Spico_1126"/>
<dbReference type="KEGG" id="scc:Spico_1126"/>
<keyword evidence="2" id="KW-1185">Reference proteome</keyword>
<organism evidence="1 2">
    <name type="scientific">Parasphaerochaeta coccoides (strain ATCC BAA-1237 / DSM 17374 / SPN1)</name>
    <name type="common">Sphaerochaeta coccoides</name>
    <dbReference type="NCBI Taxonomy" id="760011"/>
    <lineage>
        <taxon>Bacteria</taxon>
        <taxon>Pseudomonadati</taxon>
        <taxon>Spirochaetota</taxon>
        <taxon>Spirochaetia</taxon>
        <taxon>Spirochaetales</taxon>
        <taxon>Sphaerochaetaceae</taxon>
        <taxon>Parasphaerochaeta</taxon>
    </lineage>
</organism>
<dbReference type="HOGENOM" id="CLU_551791_0_0_12"/>
<proteinExistence type="predicted"/>
<protein>
    <submittedName>
        <fullName evidence="1">CRISPR-associated protein, Cse1 family</fullName>
    </submittedName>
</protein>
<sequence length="502" mass="56805">MLNRFNLVREKWIPIAGGSRVSLMDIFTDPSIGHVGGTAVQKLAILKLLLAIAQTANIPCDEHDWEKLQPTGLATACKEYLEMHEECFWLYGTTPFLQFPRLHDLADKTDITSIGATYIPDLQSSNDTILFQSQTSRPQTDAEKAVFLVTLMNYALGGKRTAKKIPPLTKEYAGKGSTSKPGPSIGNYTGYLNSHLLGQSLWETIWVNLFTQEELNTIQNGWGNLEQPPWEKMPQGEDDEIARKYKTSYLATLCALSRFVLFTDEGGIIYAEGIQYPTIKEGWIDPFLSINSEQKTLYADVNKRPWRSLPALLGTAFNASGKEFFPCKQISSHIFRTQQVCPFVGIWSGGLQIRGQAGDFSIKQNDDFIESSVFIKSSCIETTWFAALNKEMMDLDKKSKILFAAVKAYYNEKNTRAHSEVAQYSFWSACEQHFPKLIEACDEDADPEDLHDIQEVFWKIVMDIYTMSCPAETANQIRRWARNEPKKPRPTFYLAKEDSNGK</sequence>
<accession>F4GL07</accession>
<dbReference type="OrthoDB" id="3187690at2"/>
<reference evidence="2" key="1">
    <citation type="submission" date="2011-04" db="EMBL/GenBank/DDBJ databases">
        <title>The complete genome of Spirochaeta coccoides DSM 17374.</title>
        <authorList>
            <person name="Lucas S."/>
            <person name="Copeland A."/>
            <person name="Lapidus A."/>
            <person name="Bruce D."/>
            <person name="Goodwin L."/>
            <person name="Pitluck S."/>
            <person name="Peters L."/>
            <person name="Kyrpides N."/>
            <person name="Mavromatis K."/>
            <person name="Pagani I."/>
            <person name="Ivanova N."/>
            <person name="Ovchinnikova G."/>
            <person name="Lu M."/>
            <person name="Detter J.C."/>
            <person name="Tapia R."/>
            <person name="Han C."/>
            <person name="Land M."/>
            <person name="Hauser L."/>
            <person name="Markowitz V."/>
            <person name="Cheng J.-F."/>
            <person name="Hugenholtz P."/>
            <person name="Woyke T."/>
            <person name="Wu D."/>
            <person name="Spring S."/>
            <person name="Schroeder M."/>
            <person name="Brambilla E."/>
            <person name="Klenk H.-P."/>
            <person name="Eisen J.A."/>
        </authorList>
    </citation>
    <scope>NUCLEOTIDE SEQUENCE [LARGE SCALE GENOMIC DNA]</scope>
    <source>
        <strain evidence="2">ATCC BAA-1237 / DSM 17374 / SPN1</strain>
    </source>
</reference>